<comment type="subcellular location">
    <subcellularLocation>
        <location evidence="2">Cell membrane</location>
        <topology evidence="2">Peripheral membrane protein</topology>
    </subcellularLocation>
    <subcellularLocation>
        <location evidence="3">Cytoplasm</location>
    </subcellularLocation>
    <subcellularLocation>
        <location evidence="1">Mitochondrion</location>
    </subcellularLocation>
</comment>
<dbReference type="GO" id="GO:0061710">
    <property type="term" value="F:L-threonylcarbamoyladenylate synthase"/>
    <property type="evidence" value="ECO:0007669"/>
    <property type="project" value="UniProtKB-EC"/>
</dbReference>
<evidence type="ECO:0000256" key="15">
    <source>
        <dbReference type="ARBA" id="ARBA00063146"/>
    </source>
</evidence>
<evidence type="ECO:0000256" key="2">
    <source>
        <dbReference type="ARBA" id="ARBA00004202"/>
    </source>
</evidence>
<organism evidence="17 18">
    <name type="scientific">Pseudolycoriella hygida</name>
    <dbReference type="NCBI Taxonomy" id="35572"/>
    <lineage>
        <taxon>Eukaryota</taxon>
        <taxon>Metazoa</taxon>
        <taxon>Ecdysozoa</taxon>
        <taxon>Arthropoda</taxon>
        <taxon>Hexapoda</taxon>
        <taxon>Insecta</taxon>
        <taxon>Pterygota</taxon>
        <taxon>Neoptera</taxon>
        <taxon>Endopterygota</taxon>
        <taxon>Diptera</taxon>
        <taxon>Nematocera</taxon>
        <taxon>Sciaroidea</taxon>
        <taxon>Sciaridae</taxon>
        <taxon>Pseudolycoriella</taxon>
    </lineage>
</organism>
<dbReference type="EMBL" id="WJQU01000002">
    <property type="protein sequence ID" value="KAJ6643103.1"/>
    <property type="molecule type" value="Genomic_DNA"/>
</dbReference>
<evidence type="ECO:0000256" key="11">
    <source>
        <dbReference type="ARBA" id="ARBA00023128"/>
    </source>
</evidence>
<feature type="domain" description="YrdC-like" evidence="16">
    <location>
        <begin position="11"/>
        <end position="201"/>
    </location>
</feature>
<keyword evidence="7" id="KW-1003">Cell membrane</keyword>
<dbReference type="GO" id="GO:0006450">
    <property type="term" value="P:regulation of translational fidelity"/>
    <property type="evidence" value="ECO:0007669"/>
    <property type="project" value="TreeGrafter"/>
</dbReference>
<dbReference type="GO" id="GO:0003725">
    <property type="term" value="F:double-stranded RNA binding"/>
    <property type="evidence" value="ECO:0007669"/>
    <property type="project" value="InterPro"/>
</dbReference>
<comment type="catalytic activity">
    <reaction evidence="13">
        <text>L-threonine + hydrogencarbonate + ATP = L-threonylcarbamoyladenylate + diphosphate + H2O</text>
        <dbReference type="Rhea" id="RHEA:36407"/>
        <dbReference type="ChEBI" id="CHEBI:15377"/>
        <dbReference type="ChEBI" id="CHEBI:17544"/>
        <dbReference type="ChEBI" id="CHEBI:30616"/>
        <dbReference type="ChEBI" id="CHEBI:33019"/>
        <dbReference type="ChEBI" id="CHEBI:57926"/>
        <dbReference type="ChEBI" id="CHEBI:73682"/>
        <dbReference type="EC" id="2.7.7.87"/>
    </reaction>
</comment>
<evidence type="ECO:0000256" key="8">
    <source>
        <dbReference type="ARBA" id="ARBA00022490"/>
    </source>
</evidence>
<comment type="similarity">
    <text evidence="4">Belongs to the SUA5 family.</text>
</comment>
<protein>
    <recommendedName>
        <fullName evidence="6">Threonylcarbamoyl-AMP synthase</fullName>
        <ecNumber evidence="5">2.7.7.87</ecNumber>
    </recommendedName>
</protein>
<dbReference type="GO" id="GO:0005739">
    <property type="term" value="C:mitochondrion"/>
    <property type="evidence" value="ECO:0007669"/>
    <property type="project" value="UniProtKB-SubCell"/>
</dbReference>
<keyword evidence="12" id="KW-0472">Membrane</keyword>
<dbReference type="InterPro" id="IPR050156">
    <property type="entry name" value="TC-AMP_synthase_SUA5"/>
</dbReference>
<evidence type="ECO:0000256" key="5">
    <source>
        <dbReference type="ARBA" id="ARBA00012584"/>
    </source>
</evidence>
<gene>
    <name evidence="17" type="primary">Yrdc</name>
    <name evidence="17" type="ORF">Bhyg_08059</name>
</gene>
<dbReference type="NCBIfam" id="TIGR00057">
    <property type="entry name" value="L-threonylcarbamoyladenylate synthase"/>
    <property type="match status" value="1"/>
</dbReference>
<dbReference type="EC" id="2.7.7.87" evidence="5"/>
<dbReference type="GO" id="GO:0000049">
    <property type="term" value="F:tRNA binding"/>
    <property type="evidence" value="ECO:0007669"/>
    <property type="project" value="TreeGrafter"/>
</dbReference>
<dbReference type="Proteomes" id="UP001151699">
    <property type="component" value="Chromosome B"/>
</dbReference>
<evidence type="ECO:0000256" key="13">
    <source>
        <dbReference type="ARBA" id="ARBA00048366"/>
    </source>
</evidence>
<dbReference type="InterPro" id="IPR017945">
    <property type="entry name" value="DHBP_synth_RibB-like_a/b_dom"/>
</dbReference>
<evidence type="ECO:0000256" key="4">
    <source>
        <dbReference type="ARBA" id="ARBA00007663"/>
    </source>
</evidence>
<evidence type="ECO:0000259" key="16">
    <source>
        <dbReference type="PROSITE" id="PS51163"/>
    </source>
</evidence>
<evidence type="ECO:0000313" key="17">
    <source>
        <dbReference type="EMBL" id="KAJ6643103.1"/>
    </source>
</evidence>
<name>A0A9Q0N3S5_9DIPT</name>
<dbReference type="PANTHER" id="PTHR17490:SF10">
    <property type="entry name" value="THREONYLCARBAMOYL-AMP SYNTHASE"/>
    <property type="match status" value="1"/>
</dbReference>
<evidence type="ECO:0000256" key="1">
    <source>
        <dbReference type="ARBA" id="ARBA00004173"/>
    </source>
</evidence>
<evidence type="ECO:0000256" key="14">
    <source>
        <dbReference type="ARBA" id="ARBA00058524"/>
    </source>
</evidence>
<comment type="caution">
    <text evidence="17">The sequence shown here is derived from an EMBL/GenBank/DDBJ whole genome shotgun (WGS) entry which is preliminary data.</text>
</comment>
<keyword evidence="9" id="KW-0808">Transferase</keyword>
<evidence type="ECO:0000256" key="12">
    <source>
        <dbReference type="ARBA" id="ARBA00023136"/>
    </source>
</evidence>
<dbReference type="GO" id="GO:0005886">
    <property type="term" value="C:plasma membrane"/>
    <property type="evidence" value="ECO:0007669"/>
    <property type="project" value="UniProtKB-SubCell"/>
</dbReference>
<evidence type="ECO:0000256" key="7">
    <source>
        <dbReference type="ARBA" id="ARBA00022475"/>
    </source>
</evidence>
<reference evidence="17" key="1">
    <citation type="submission" date="2022-07" db="EMBL/GenBank/DDBJ databases">
        <authorList>
            <person name="Trinca V."/>
            <person name="Uliana J.V.C."/>
            <person name="Torres T.T."/>
            <person name="Ward R.J."/>
            <person name="Monesi N."/>
        </authorList>
    </citation>
    <scope>NUCLEOTIDE SEQUENCE</scope>
    <source>
        <strain evidence="17">HSMRA1968</strain>
        <tissue evidence="17">Whole embryos</tissue>
    </source>
</reference>
<sequence length="219" mass="24299">MTDLIVKCTDNNAVRIAAQKLRVGDVIAIPTDTVYGLACNANNHEAIRHLYDIKGRNESKPVAICVPTINDLRHWSKASHLQNDLLEKLLPGAVTIVLRRSKNLDNPYLNNGIEKIGIRIPKFEFIQRVSEVCEFPIALTSANRSSEKSTLQIGEFKSLWPHLGIVFDGGQLGITEEQRAASTVIDLSEPGRYSIIRNGIAVCRTVNVVKEFGLIEDNL</sequence>
<dbReference type="PROSITE" id="PS51163">
    <property type="entry name" value="YRDC"/>
    <property type="match status" value="1"/>
</dbReference>
<dbReference type="Gene3D" id="3.90.870.10">
    <property type="entry name" value="DHBP synthase"/>
    <property type="match status" value="1"/>
</dbReference>
<accession>A0A9Q0N3S5</accession>
<dbReference type="FunFam" id="3.90.870.10:FF:000007">
    <property type="entry name" value="YrdC N6-threonylcarbamoyltransferase domain containing"/>
    <property type="match status" value="1"/>
</dbReference>
<evidence type="ECO:0000313" key="18">
    <source>
        <dbReference type="Proteomes" id="UP001151699"/>
    </source>
</evidence>
<comment type="function">
    <text evidence="14">Cytoplasmic and mitochondrial threonylcarbamoyl-AMP synthase required for the formation of a threonylcarbamoyl group on adenosine at position 37 (t(6)A37) in tRNAs that read codons beginning with adenine. Catalyzes the conversion of L-threonine, HCO(3)(-)/CO(2) and ATP to give threonylcarbamoyl-AMP (TC-AMP) as the acyladenylate intermediate, with the release of diphosphate. Participates in t(6)A37 formation in cytoplasmic and mitochondrial tRNAs. May regulate the activity of some transporters.</text>
</comment>
<keyword evidence="18" id="KW-1185">Reference proteome</keyword>
<keyword evidence="10" id="KW-0809">Transit peptide</keyword>
<comment type="subunit">
    <text evidence="15">Interacts with RSC1A1.</text>
</comment>
<dbReference type="InterPro" id="IPR006070">
    <property type="entry name" value="Sua5-like_dom"/>
</dbReference>
<proteinExistence type="inferred from homology"/>
<dbReference type="PANTHER" id="PTHR17490">
    <property type="entry name" value="SUA5"/>
    <property type="match status" value="1"/>
</dbReference>
<evidence type="ECO:0000256" key="9">
    <source>
        <dbReference type="ARBA" id="ARBA00022679"/>
    </source>
</evidence>
<dbReference type="Pfam" id="PF01300">
    <property type="entry name" value="Sua5_yciO_yrdC"/>
    <property type="match status" value="1"/>
</dbReference>
<dbReference type="SUPFAM" id="SSF55821">
    <property type="entry name" value="YrdC/RibB"/>
    <property type="match status" value="1"/>
</dbReference>
<evidence type="ECO:0000256" key="3">
    <source>
        <dbReference type="ARBA" id="ARBA00004496"/>
    </source>
</evidence>
<keyword evidence="11" id="KW-0496">Mitochondrion</keyword>
<keyword evidence="8" id="KW-0963">Cytoplasm</keyword>
<evidence type="ECO:0000256" key="6">
    <source>
        <dbReference type="ARBA" id="ARBA00015492"/>
    </source>
</evidence>
<dbReference type="OrthoDB" id="3648309at2759"/>
<evidence type="ECO:0000256" key="10">
    <source>
        <dbReference type="ARBA" id="ARBA00022946"/>
    </source>
</evidence>
<dbReference type="AlphaFoldDB" id="A0A9Q0N3S5"/>